<dbReference type="InterPro" id="IPR036322">
    <property type="entry name" value="WD40_repeat_dom_sf"/>
</dbReference>
<protein>
    <submittedName>
        <fullName evidence="3">Uncharacterized protein</fullName>
    </submittedName>
</protein>
<dbReference type="PROSITE" id="PS50082">
    <property type="entry name" value="WD_REPEATS_2"/>
    <property type="match status" value="1"/>
</dbReference>
<dbReference type="InterPro" id="IPR001680">
    <property type="entry name" value="WD40_rpt"/>
</dbReference>
<dbReference type="PANTHER" id="PTHR16266">
    <property type="entry name" value="WD REPEAT DOMAIN 9"/>
    <property type="match status" value="1"/>
</dbReference>
<accession>A0AAD2DAS6</accession>
<reference evidence="3" key="1">
    <citation type="submission" date="2023-07" db="EMBL/GenBank/DDBJ databases">
        <authorList>
            <consortium name="AG Swart"/>
            <person name="Singh M."/>
            <person name="Singh A."/>
            <person name="Seah K."/>
            <person name="Emmerich C."/>
        </authorList>
    </citation>
    <scope>NUCLEOTIDE SEQUENCE</scope>
    <source>
        <strain evidence="3">DP1</strain>
    </source>
</reference>
<keyword evidence="4" id="KW-1185">Reference proteome</keyword>
<dbReference type="Pfam" id="PF00400">
    <property type="entry name" value="WD40"/>
    <property type="match status" value="2"/>
</dbReference>
<dbReference type="GO" id="GO:0007010">
    <property type="term" value="P:cytoskeleton organization"/>
    <property type="evidence" value="ECO:0007669"/>
    <property type="project" value="TreeGrafter"/>
</dbReference>
<keyword evidence="1" id="KW-0853">WD repeat</keyword>
<dbReference type="AlphaFoldDB" id="A0AAD2DAS6"/>
<name>A0AAD2DAS6_EUPCR</name>
<dbReference type="GO" id="GO:0005634">
    <property type="term" value="C:nucleus"/>
    <property type="evidence" value="ECO:0007669"/>
    <property type="project" value="TreeGrafter"/>
</dbReference>
<proteinExistence type="predicted"/>
<dbReference type="Proteomes" id="UP001295684">
    <property type="component" value="Unassembled WGS sequence"/>
</dbReference>
<evidence type="ECO:0000256" key="1">
    <source>
        <dbReference type="PROSITE-ProRule" id="PRU00221"/>
    </source>
</evidence>
<dbReference type="InterPro" id="IPR052060">
    <property type="entry name" value="Bromo_WD_repeat"/>
</dbReference>
<gene>
    <name evidence="3" type="ORF">ECRASSUSDP1_LOCUS27474</name>
</gene>
<organism evidence="3 4">
    <name type="scientific">Euplotes crassus</name>
    <dbReference type="NCBI Taxonomy" id="5936"/>
    <lineage>
        <taxon>Eukaryota</taxon>
        <taxon>Sar</taxon>
        <taxon>Alveolata</taxon>
        <taxon>Ciliophora</taxon>
        <taxon>Intramacronucleata</taxon>
        <taxon>Spirotrichea</taxon>
        <taxon>Hypotrichia</taxon>
        <taxon>Euplotida</taxon>
        <taxon>Euplotidae</taxon>
        <taxon>Moneuplotes</taxon>
    </lineage>
</organism>
<feature type="compositionally biased region" description="Basic and acidic residues" evidence="2">
    <location>
        <begin position="638"/>
        <end position="655"/>
    </location>
</feature>
<dbReference type="SUPFAM" id="SSF50978">
    <property type="entry name" value="WD40 repeat-like"/>
    <property type="match status" value="1"/>
</dbReference>
<dbReference type="GO" id="GO:0008360">
    <property type="term" value="P:regulation of cell shape"/>
    <property type="evidence" value="ECO:0007669"/>
    <property type="project" value="TreeGrafter"/>
</dbReference>
<dbReference type="SMART" id="SM00320">
    <property type="entry name" value="WD40"/>
    <property type="match status" value="6"/>
</dbReference>
<evidence type="ECO:0000313" key="3">
    <source>
        <dbReference type="EMBL" id="CAI2385880.1"/>
    </source>
</evidence>
<dbReference type="Gene3D" id="2.130.10.10">
    <property type="entry name" value="YVTN repeat-like/Quinoprotein amine dehydrogenase"/>
    <property type="match status" value="2"/>
</dbReference>
<dbReference type="EMBL" id="CAMPGE010028348">
    <property type="protein sequence ID" value="CAI2385880.1"/>
    <property type="molecule type" value="Genomic_DNA"/>
</dbReference>
<feature type="compositionally biased region" description="Acidic residues" evidence="2">
    <location>
        <begin position="570"/>
        <end position="583"/>
    </location>
</feature>
<evidence type="ECO:0000256" key="2">
    <source>
        <dbReference type="SAM" id="MobiDB-lite"/>
    </source>
</evidence>
<dbReference type="PANTHER" id="PTHR16266:SF17">
    <property type="entry name" value="BRWD3"/>
    <property type="match status" value="1"/>
</dbReference>
<dbReference type="InterPro" id="IPR015943">
    <property type="entry name" value="WD40/YVTN_repeat-like_dom_sf"/>
</dbReference>
<feature type="repeat" description="WD" evidence="1">
    <location>
        <begin position="35"/>
        <end position="59"/>
    </location>
</feature>
<feature type="region of interest" description="Disordered" evidence="2">
    <location>
        <begin position="626"/>
        <end position="655"/>
    </location>
</feature>
<sequence>MSFKYNYQELLERHERNKEIQNFKLMKTVSCHQTINVCKFDSTGKYFVTGGDDTKIKVWTTINSLCQKTLDFHQGMICDIVISKCNKFIISGDSKGQIFITDLLELTVIKFIDIHKEGIDQLTTVIDTTTSKNRELLVCAGGKEGIVTIFDLTFLTDNRDKPFDTKDPKFFLWKLDCCSGVDEDKMRRNKKIASVVMVPEQNLVIGGSYGGEIILFKLKQEDCTFIRVAYKCLKDCVHLLKLTNDKTAIIAASAKAGAVLWRLPASNQEFDELCKVEDTKEQGQISSRMYKNTIYSFYEYQGNIYKSTDSLAMSWDGRYIMISNCYLEKSEEKDKMIRRYVFTTYDTFRDCIQWECLIDKLYENVYTMVAHPHKKEIFVTGSLCGETKFWDVERQQCTLTFNEPPASPQEIFVNPVTFDASFSPDGNTLLVCSGRGHFSLYSMKSVVPYFSTPINQFYGKKETDESNMSFEQRARNVVMTDFEGNHHQVQPPPSVLGEFRNLKLTTFEYSENLAQRRFHYEKEQKWHQSCCVDQRNLVVQGIIPIPPNVDSEAPPAAENIEQEEQKQEENVDEILEPSITDENDEDFTVDLNEHHETDDDSNAHCEEEPIVPEQIYVQAPIAQEETMPSLPSQEDEYDFSKQDFEKPNSKHQRHEREMLKMRHRWNYHCV</sequence>
<comment type="caution">
    <text evidence="3">The sequence shown here is derived from an EMBL/GenBank/DDBJ whole genome shotgun (WGS) entry which is preliminary data.</text>
</comment>
<dbReference type="GO" id="GO:0006357">
    <property type="term" value="P:regulation of transcription by RNA polymerase II"/>
    <property type="evidence" value="ECO:0007669"/>
    <property type="project" value="TreeGrafter"/>
</dbReference>
<feature type="region of interest" description="Disordered" evidence="2">
    <location>
        <begin position="546"/>
        <end position="583"/>
    </location>
</feature>
<evidence type="ECO:0000313" key="4">
    <source>
        <dbReference type="Proteomes" id="UP001295684"/>
    </source>
</evidence>